<keyword evidence="3" id="KW-1185">Reference proteome</keyword>
<dbReference type="RefSeq" id="WP_193552734.1">
    <property type="nucleotide sequence ID" value="NZ_QXNC01000074.1"/>
</dbReference>
<evidence type="ECO:0000256" key="1">
    <source>
        <dbReference type="SAM" id="MobiDB-lite"/>
    </source>
</evidence>
<dbReference type="AlphaFoldDB" id="A0A4R2MSG6"/>
<dbReference type="Proteomes" id="UP000295182">
    <property type="component" value="Unassembled WGS sequence"/>
</dbReference>
<accession>A0A4R2MSG6</accession>
<reference evidence="2 3" key="1">
    <citation type="submission" date="2019-03" db="EMBL/GenBank/DDBJ databases">
        <title>Genomic Encyclopedia of Type Strains, Phase IV (KMG-IV): sequencing the most valuable type-strain genomes for metagenomic binning, comparative biology and taxonomic classification.</title>
        <authorList>
            <person name="Goeker M."/>
        </authorList>
    </citation>
    <scope>NUCLEOTIDE SEQUENCE [LARGE SCALE GENOMIC DNA]</scope>
    <source>
        <strain evidence="2 3">DSM 1837</strain>
    </source>
</reference>
<gene>
    <name evidence="2" type="ORF">EV674_1583</name>
</gene>
<feature type="region of interest" description="Disordered" evidence="1">
    <location>
        <begin position="86"/>
        <end position="106"/>
    </location>
</feature>
<protein>
    <submittedName>
        <fullName evidence="2">Uncharacterized protein</fullName>
    </submittedName>
</protein>
<organism evidence="2 3">
    <name type="scientific">Simplicispira metamorpha</name>
    <dbReference type="NCBI Taxonomy" id="80881"/>
    <lineage>
        <taxon>Bacteria</taxon>
        <taxon>Pseudomonadati</taxon>
        <taxon>Pseudomonadota</taxon>
        <taxon>Betaproteobacteria</taxon>
        <taxon>Burkholderiales</taxon>
        <taxon>Comamonadaceae</taxon>
        <taxon>Simplicispira</taxon>
    </lineage>
</organism>
<proteinExistence type="predicted"/>
<name>A0A4R2MSG6_9BURK</name>
<evidence type="ECO:0000313" key="3">
    <source>
        <dbReference type="Proteomes" id="UP000295182"/>
    </source>
</evidence>
<dbReference type="EMBL" id="SLXH01000058">
    <property type="protein sequence ID" value="TCP10713.1"/>
    <property type="molecule type" value="Genomic_DNA"/>
</dbReference>
<evidence type="ECO:0000313" key="2">
    <source>
        <dbReference type="EMBL" id="TCP10713.1"/>
    </source>
</evidence>
<sequence length="145" mass="16987">MRFCSERDLPGSRDGVYLFCNYVTQHEQRLFDGFVALLAGDIDESVRLRLLDFMQGQGDGDGLRTRLVKALEELVEELRSYKKRKKEFDTSKTRLEQRPQDDATRDEMNQLLRERDKMLELIKEIDGRDPRALNAALYGFQLVVR</sequence>
<comment type="caution">
    <text evidence="2">The sequence shown here is derived from an EMBL/GenBank/DDBJ whole genome shotgun (WGS) entry which is preliminary data.</text>
</comment>